<feature type="transmembrane region" description="Helical" evidence="7">
    <location>
        <begin position="48"/>
        <end position="71"/>
    </location>
</feature>
<evidence type="ECO:0000256" key="2">
    <source>
        <dbReference type="ARBA" id="ARBA00022448"/>
    </source>
</evidence>
<dbReference type="RefSeq" id="WP_315568402.1">
    <property type="nucleotide sequence ID" value="NZ_CP118866.1"/>
</dbReference>
<evidence type="ECO:0000256" key="3">
    <source>
        <dbReference type="ARBA" id="ARBA00022692"/>
    </source>
</evidence>
<dbReference type="PANTHER" id="PTHR43652">
    <property type="entry name" value="BASIC AMINO ACID ANTIPORTER YFCC-RELATED"/>
    <property type="match status" value="1"/>
</dbReference>
<feature type="transmembrane region" description="Helical" evidence="7">
    <location>
        <begin position="295"/>
        <end position="320"/>
    </location>
</feature>
<dbReference type="PANTHER" id="PTHR43652:SF1">
    <property type="entry name" value="RESPONSE REGULATOR"/>
    <property type="match status" value="1"/>
</dbReference>
<keyword evidence="6 7" id="KW-0472">Membrane</keyword>
<evidence type="ECO:0000256" key="4">
    <source>
        <dbReference type="ARBA" id="ARBA00022737"/>
    </source>
</evidence>
<feature type="transmembrane region" description="Helical" evidence="7">
    <location>
        <begin position="351"/>
        <end position="373"/>
    </location>
</feature>
<evidence type="ECO:0000313" key="9">
    <source>
        <dbReference type="EMBL" id="WEG35779.1"/>
    </source>
</evidence>
<evidence type="ECO:0000313" key="10">
    <source>
        <dbReference type="Proteomes" id="UP001220478"/>
    </source>
</evidence>
<evidence type="ECO:0000259" key="8">
    <source>
        <dbReference type="Pfam" id="PF03600"/>
    </source>
</evidence>
<dbReference type="InterPro" id="IPR004680">
    <property type="entry name" value="Cit_transptr-like_dom"/>
</dbReference>
<keyword evidence="5 7" id="KW-1133">Transmembrane helix</keyword>
<feature type="transmembrane region" description="Helical" evidence="7">
    <location>
        <begin position="326"/>
        <end position="344"/>
    </location>
</feature>
<feature type="transmembrane region" description="Helical" evidence="7">
    <location>
        <begin position="268"/>
        <end position="288"/>
    </location>
</feature>
<evidence type="ECO:0000256" key="1">
    <source>
        <dbReference type="ARBA" id="ARBA00004141"/>
    </source>
</evidence>
<comment type="subcellular location">
    <subcellularLocation>
        <location evidence="1">Membrane</location>
        <topology evidence="1">Multi-pass membrane protein</topology>
    </subcellularLocation>
</comment>
<dbReference type="Proteomes" id="UP001220478">
    <property type="component" value="Chromosome"/>
</dbReference>
<evidence type="ECO:0000256" key="7">
    <source>
        <dbReference type="SAM" id="Phobius"/>
    </source>
</evidence>
<accession>A0ABY8C773</accession>
<organism evidence="9 10">
    <name type="scientific">Amygdalobacter indicium</name>
    <dbReference type="NCBI Taxonomy" id="3029272"/>
    <lineage>
        <taxon>Bacteria</taxon>
        <taxon>Bacillati</taxon>
        <taxon>Bacillota</taxon>
        <taxon>Clostridia</taxon>
        <taxon>Eubacteriales</taxon>
        <taxon>Oscillospiraceae</taxon>
        <taxon>Amygdalobacter</taxon>
    </lineage>
</organism>
<name>A0ABY8C773_9FIRM</name>
<dbReference type="InterPro" id="IPR051679">
    <property type="entry name" value="DASS-Related_Transporters"/>
</dbReference>
<reference evidence="9 10" key="1">
    <citation type="submission" date="2023-02" db="EMBL/GenBank/DDBJ databases">
        <title>Novel Oscillospiraceae bacterial genomes.</title>
        <authorList>
            <person name="Srinivasan S."/>
            <person name="Austin M.N."/>
            <person name="Fiedler T.L."/>
            <person name="Strenk S.M."/>
            <person name="Agnew K.J."/>
            <person name="Nagana Gowda G.A."/>
            <person name="Raftery D."/>
            <person name="Beamer M.A."/>
            <person name="Achilles S.L."/>
            <person name="Wiesenfeld H.C."/>
            <person name="Fredricks D.N."/>
            <person name="Hillier S.L."/>
        </authorList>
    </citation>
    <scope>NUCLEOTIDE SEQUENCE [LARGE SCALE GENOMIC DNA]</scope>
    <source>
        <strain evidence="9 10">CHIC02 1186E3-8</strain>
    </source>
</reference>
<feature type="transmembrane region" description="Helical" evidence="7">
    <location>
        <begin position="393"/>
        <end position="412"/>
    </location>
</feature>
<keyword evidence="4" id="KW-0677">Repeat</keyword>
<gene>
    <name evidence="9" type="ORF">PYS61_01045</name>
</gene>
<keyword evidence="3 7" id="KW-0812">Transmembrane</keyword>
<dbReference type="Pfam" id="PF03600">
    <property type="entry name" value="CitMHS"/>
    <property type="match status" value="1"/>
</dbReference>
<keyword evidence="2" id="KW-0813">Transport</keyword>
<dbReference type="CDD" id="cd01115">
    <property type="entry name" value="SLC13_permease"/>
    <property type="match status" value="1"/>
</dbReference>
<evidence type="ECO:0000256" key="6">
    <source>
        <dbReference type="ARBA" id="ARBA00023136"/>
    </source>
</evidence>
<feature type="transmembrane region" description="Helical" evidence="7">
    <location>
        <begin position="223"/>
        <end position="256"/>
    </location>
</feature>
<feature type="transmembrane region" description="Helical" evidence="7">
    <location>
        <begin position="181"/>
        <end position="202"/>
    </location>
</feature>
<proteinExistence type="predicted"/>
<feature type="transmembrane region" description="Helical" evidence="7">
    <location>
        <begin position="136"/>
        <end position="161"/>
    </location>
</feature>
<feature type="domain" description="Citrate transporter-like" evidence="8">
    <location>
        <begin position="17"/>
        <end position="341"/>
    </location>
</feature>
<evidence type="ECO:0000256" key="5">
    <source>
        <dbReference type="ARBA" id="ARBA00022989"/>
    </source>
</evidence>
<keyword evidence="10" id="KW-1185">Reference proteome</keyword>
<protein>
    <submittedName>
        <fullName evidence="9">SLC13 family permease</fullName>
    </submittedName>
</protein>
<dbReference type="EMBL" id="CP118868">
    <property type="protein sequence ID" value="WEG35779.1"/>
    <property type="molecule type" value="Genomic_DNA"/>
</dbReference>
<sequence length="413" mass="43164">MSIAAIITCIVFVLTVLLLVFQPISVIITGAAIPAILASCGIISPKTAYADFSNTTVVFVVVFCIIGEAFFKTGLADYLGTKVIGLLGKNEKGLLLGTGIVTGGLSGFLNDTGSTACMMPIVSSMAKKSGIKRSKLLLALSFFASLGGTLTLAGTTPHIVANGIMKEAGLREFTFFEYTKFGIPLLIIGIIYMMFWGAKLLPNTDDGITIENDKFEKRYKKMPICAAIFVLTIVAMASGVVPIAVAGVFGAILVVLTGCITVKEALKVTPVSTIFLVGGIFPLSSALVKTGAAKYIVGILAPYLSSLPPLLLLFAIAALQIITTQFLMNSSATVLVLPIAIMCCEAAGINPLAGAMIVSICASAAFASPFGSGNNLIVMEAGGYSIKDYVKCGLPLCVIFGIATTLLCYFFYI</sequence>